<feature type="domain" description="Helicase-associated" evidence="2">
    <location>
        <begin position="404"/>
        <end position="459"/>
    </location>
</feature>
<evidence type="ECO:0000313" key="4">
    <source>
        <dbReference type="Proteomes" id="UP000265618"/>
    </source>
</evidence>
<dbReference type="Proteomes" id="UP000265618">
    <property type="component" value="Unassembled WGS sequence"/>
</dbReference>
<feature type="compositionally biased region" description="Polar residues" evidence="1">
    <location>
        <begin position="37"/>
        <end position="50"/>
    </location>
</feature>
<reference evidence="3 4" key="1">
    <citation type="journal article" date="2018" name="PLoS ONE">
        <title>The draft genome of Kipferlia bialata reveals reductive genome evolution in fornicate parasites.</title>
        <authorList>
            <person name="Tanifuji G."/>
            <person name="Takabayashi S."/>
            <person name="Kume K."/>
            <person name="Takagi M."/>
            <person name="Nakayama T."/>
            <person name="Kamikawa R."/>
            <person name="Inagaki Y."/>
            <person name="Hashimoto T."/>
        </authorList>
    </citation>
    <scope>NUCLEOTIDE SEQUENCE [LARGE SCALE GENOMIC DNA]</scope>
    <source>
        <strain evidence="3">NY0173</strain>
    </source>
</reference>
<organism evidence="3 4">
    <name type="scientific">Kipferlia bialata</name>
    <dbReference type="NCBI Taxonomy" id="797122"/>
    <lineage>
        <taxon>Eukaryota</taxon>
        <taxon>Metamonada</taxon>
        <taxon>Carpediemonas-like organisms</taxon>
        <taxon>Kipferlia</taxon>
    </lineage>
</organism>
<feature type="domain" description="Helicase-associated" evidence="2">
    <location>
        <begin position="339"/>
        <end position="395"/>
    </location>
</feature>
<feature type="domain" description="Helicase-associated" evidence="2">
    <location>
        <begin position="277"/>
        <end position="332"/>
    </location>
</feature>
<dbReference type="PANTHER" id="PTHR33418:SF1">
    <property type="entry name" value="HELICASE-ASSOCIATED DOMAIN-CONTAINING PROTEIN"/>
    <property type="match status" value="1"/>
</dbReference>
<evidence type="ECO:0000256" key="1">
    <source>
        <dbReference type="SAM" id="MobiDB-lite"/>
    </source>
</evidence>
<feature type="compositionally biased region" description="Polar residues" evidence="1">
    <location>
        <begin position="105"/>
        <end position="118"/>
    </location>
</feature>
<sequence>MVSKTVVNLICESHRVDLVECKPVSPPSPKREAEVSAKSSGIHTRQSATPRSRRSGRRSSFHTPSVLVSDRPTRRCRSKVLDVQSGVWRRTLSSPAGDTGEEGSVVTQDVGSTDSSAYSGDAALGNVGNEGEPSQESGIAVSDPPDQGVREREVSEASGAIEGVRGDSPTDTESEYEIDELPDGRGGDGNDSEGGEGSSSGLSTVGEDRPGRKKWDLKCTALASHLTAGEGWPLAAHPEFGGWISEQRYRRKQGDLLACREAKLTALGIDWHPKAMVWEGRFEEIREYMTTHTEWPLRSDPRFGHWINAQRTHHNAGRMSQVRTDKLNSIGFIWDYNSAVWDGWYRQLVEYRETYPKSDWPKQTHPLGKWLNKQRTRYTKGTLWKDRAEKLDAIGLDWTPKKGVWERKYALLAEHMRTHDEWPIFADPEFGHWIDSQRQAYRLGKLAQYRIDLLNSIGFVWNTNDATFDYRFEALKLYMQTHTRFPSESHPVHGSWMGNLRQFYRKGKVSQERIARLEGIGFKWRATKQ</sequence>
<evidence type="ECO:0000313" key="3">
    <source>
        <dbReference type="EMBL" id="GIQ86869.1"/>
    </source>
</evidence>
<name>A0A9K3D3X7_9EUKA</name>
<feature type="compositionally biased region" description="Acidic residues" evidence="1">
    <location>
        <begin position="170"/>
        <end position="181"/>
    </location>
</feature>
<dbReference type="InterPro" id="IPR005114">
    <property type="entry name" value="Helicase_assoc"/>
</dbReference>
<comment type="caution">
    <text evidence="3">The sequence shown here is derived from an EMBL/GenBank/DDBJ whole genome shotgun (WGS) entry which is preliminary data.</text>
</comment>
<dbReference type="AlphaFoldDB" id="A0A9K3D3X7"/>
<proteinExistence type="predicted"/>
<feature type="region of interest" description="Disordered" evidence="1">
    <location>
        <begin position="22"/>
        <end position="73"/>
    </location>
</feature>
<keyword evidence="4" id="KW-1185">Reference proteome</keyword>
<evidence type="ECO:0000259" key="2">
    <source>
        <dbReference type="Pfam" id="PF03457"/>
    </source>
</evidence>
<feature type="compositionally biased region" description="Basic residues" evidence="1">
    <location>
        <begin position="51"/>
        <end position="60"/>
    </location>
</feature>
<feature type="region of interest" description="Disordered" evidence="1">
    <location>
        <begin position="91"/>
        <end position="211"/>
    </location>
</feature>
<gene>
    <name evidence="3" type="ORF">KIPB_008797</name>
</gene>
<dbReference type="PANTHER" id="PTHR33418">
    <property type="entry name" value="HELICASE-ASSOCIATED"/>
    <property type="match status" value="1"/>
</dbReference>
<feature type="domain" description="Helicase-associated" evidence="2">
    <location>
        <begin position="465"/>
        <end position="522"/>
    </location>
</feature>
<accession>A0A9K3D3X7</accession>
<dbReference type="OrthoDB" id="58760at2759"/>
<dbReference type="Pfam" id="PF03457">
    <property type="entry name" value="HA"/>
    <property type="match status" value="4"/>
</dbReference>
<dbReference type="Gene3D" id="6.10.140.530">
    <property type="match status" value="4"/>
</dbReference>
<protein>
    <recommendedName>
        <fullName evidence="2">Helicase-associated domain-containing protein</fullName>
    </recommendedName>
</protein>
<dbReference type="EMBL" id="BDIP01002816">
    <property type="protein sequence ID" value="GIQ86869.1"/>
    <property type="molecule type" value="Genomic_DNA"/>
</dbReference>